<protein>
    <recommendedName>
        <fullName evidence="9">4Fe-4S ferredoxin-type domain-containing protein</fullName>
    </recommendedName>
</protein>
<evidence type="ECO:0000256" key="7">
    <source>
        <dbReference type="ARBA" id="ARBA00023004"/>
    </source>
</evidence>
<dbReference type="InterPro" id="IPR036188">
    <property type="entry name" value="FAD/NAD-bd_sf"/>
</dbReference>
<dbReference type="Gene3D" id="3.50.50.60">
    <property type="entry name" value="FAD/NAD(P)-binding domain"/>
    <property type="match status" value="2"/>
</dbReference>
<comment type="similarity">
    <text evidence="2">Belongs to the HdrA family.</text>
</comment>
<dbReference type="Pfam" id="PF00037">
    <property type="entry name" value="Fer4"/>
    <property type="match status" value="1"/>
</dbReference>
<sequence length="850" mass="90041">MKGSVLVIGAGISGMRATAELVQEGFKVFLLEQRPTIGGTMAQLDKMYPTNECATCTLLPKMLELTSNENVTLLAFSELKEVTGADGGFKVRLEKKVRYVDPTKCNACTECFPVCPVGAVPMEFNFGRGASKAIRFWSPFPPRKALIDPEACTYIREGKCGEGTEPLCAEACEPDAIDFSQKPAEVEIEVGSIILAAGAKEERGEPLARLGHGRLDNVLTSLEYERLLSGLGPTGGVVKRDDGTVPHRVAWIVTEDFDAGGRPRSPTAFMSATSEALGTLERDAGAEAIVISGGPKLEGRGYEAFWNDARERGVQFTTASAAEVTQGPDGALVVSCQGGDRDEIEADMVVLSPPLVASKSMTDLAERLGIGLDDHGLPATPDAHPLKTTRKGVYLCGIAQGSKGIRESVIDACAAAAASAARLAGVRGTEITSPSPPELLPVTADDEAKTAVMICRCGANIAGVLDIQELADYVGTLPHVARVEITPFGCDGVKIKELLGSGEYNRLLVGACSPRTHEPLFQMYTEAGGLNRYLIEIVNLRNQCTWVHAHDKEGVARKARTLMRMGAARVALQEPLTGLSIPVTQSCLVIGGTPAGIACAAELGEMGYATYLAIAEDEPGAGLDANATRLLAPHLESMRESGNVTVYPRATIGQVQGFVGNYTAEVVTEGGSNQVEVGTIVIATRDKMGRPGGEEDYEHALYLTRDDDGFFVGALGNLNPLDFNTDGVFMCGSARDDTSAAWSMVSGEAAASRAAAIISHGEMAESPVVSCVVDENCDGCAYCIEPCPAHAITLIEYMKGKEIKKTVEANEALCKGCGSCMATCPKEGIFVHHFRPDHLRAMVDALLEVA</sequence>
<feature type="domain" description="4Fe-4S ferredoxin-type" evidence="9">
    <location>
        <begin position="769"/>
        <end position="797"/>
    </location>
</feature>
<evidence type="ECO:0000313" key="11">
    <source>
        <dbReference type="Proteomes" id="UP000052008"/>
    </source>
</evidence>
<comment type="cofactor">
    <cofactor evidence="1">
        <name>FAD</name>
        <dbReference type="ChEBI" id="CHEBI:57692"/>
    </cofactor>
</comment>
<dbReference type="SUPFAM" id="SSF51971">
    <property type="entry name" value="Nucleotide-binding domain"/>
    <property type="match status" value="1"/>
</dbReference>
<dbReference type="STRING" id="1703770.AMJ39_04150"/>
<comment type="caution">
    <text evidence="10">The sequence shown here is derived from an EMBL/GenBank/DDBJ whole genome shotgun (WGS) entry which is preliminary data.</text>
</comment>
<keyword evidence="5" id="KW-0285">Flavoprotein</keyword>
<dbReference type="InterPro" id="IPR039650">
    <property type="entry name" value="HdrA-like"/>
</dbReference>
<evidence type="ECO:0000256" key="1">
    <source>
        <dbReference type="ARBA" id="ARBA00001974"/>
    </source>
</evidence>
<dbReference type="SUPFAM" id="SSF51905">
    <property type="entry name" value="FAD/NAD(P)-binding domain"/>
    <property type="match status" value="1"/>
</dbReference>
<dbReference type="PATRIC" id="fig|1703770.3.peg.1661"/>
<gene>
    <name evidence="10" type="ORF">AMJ39_04150</name>
</gene>
<organism evidence="10 11">
    <name type="scientific">candidate division TA06 bacterium DG_24</name>
    <dbReference type="NCBI Taxonomy" id="1703770"/>
    <lineage>
        <taxon>Bacteria</taxon>
        <taxon>Bacteria division TA06</taxon>
    </lineage>
</organism>
<dbReference type="InterPro" id="IPR017900">
    <property type="entry name" value="4Fe4S_Fe_S_CS"/>
</dbReference>
<dbReference type="InterPro" id="IPR017896">
    <property type="entry name" value="4Fe4S_Fe-S-bd"/>
</dbReference>
<dbReference type="AlphaFoldDB" id="A0A0S7WU74"/>
<dbReference type="Gene3D" id="3.30.70.20">
    <property type="match status" value="2"/>
</dbReference>
<dbReference type="Pfam" id="PF13450">
    <property type="entry name" value="NAD_binding_8"/>
    <property type="match status" value="1"/>
</dbReference>
<feature type="domain" description="4Fe-4S ferredoxin-type" evidence="9">
    <location>
        <begin position="96"/>
        <end position="125"/>
    </location>
</feature>
<feature type="domain" description="4Fe-4S ferredoxin-type" evidence="9">
    <location>
        <begin position="805"/>
        <end position="834"/>
    </location>
</feature>
<evidence type="ECO:0000313" key="10">
    <source>
        <dbReference type="EMBL" id="KPJ53571.1"/>
    </source>
</evidence>
<dbReference type="GO" id="GO:0046872">
    <property type="term" value="F:metal ion binding"/>
    <property type="evidence" value="ECO:0007669"/>
    <property type="project" value="UniProtKB-KW"/>
</dbReference>
<reference evidence="10 11" key="1">
    <citation type="journal article" date="2015" name="Microbiome">
        <title>Genomic resolution of linkages in carbon, nitrogen, and sulfur cycling among widespread estuary sediment bacteria.</title>
        <authorList>
            <person name="Baker B.J."/>
            <person name="Lazar C.S."/>
            <person name="Teske A.P."/>
            <person name="Dick G.J."/>
        </authorList>
    </citation>
    <scope>NUCLEOTIDE SEQUENCE [LARGE SCALE GENOMIC DNA]</scope>
    <source>
        <strain evidence="10">DG_24</strain>
    </source>
</reference>
<name>A0A0S7WU74_UNCT6</name>
<dbReference type="PROSITE" id="PS51379">
    <property type="entry name" value="4FE4S_FER_2"/>
    <property type="match status" value="3"/>
</dbReference>
<dbReference type="EMBL" id="LIZS01000016">
    <property type="protein sequence ID" value="KPJ53571.1"/>
    <property type="molecule type" value="Genomic_DNA"/>
</dbReference>
<dbReference type="PANTHER" id="PTHR43498:SF1">
    <property type="entry name" value="COB--COM HETERODISULFIDE REDUCTASE IRON-SULFUR SUBUNIT A"/>
    <property type="match status" value="1"/>
</dbReference>
<proteinExistence type="inferred from homology"/>
<evidence type="ECO:0000256" key="3">
    <source>
        <dbReference type="ARBA" id="ARBA00022485"/>
    </source>
</evidence>
<evidence type="ECO:0000256" key="4">
    <source>
        <dbReference type="ARBA" id="ARBA00022723"/>
    </source>
</evidence>
<dbReference type="Proteomes" id="UP000052008">
    <property type="component" value="Unassembled WGS sequence"/>
</dbReference>
<evidence type="ECO:0000256" key="5">
    <source>
        <dbReference type="ARBA" id="ARBA00022827"/>
    </source>
</evidence>
<dbReference type="Pfam" id="PF12838">
    <property type="entry name" value="Fer4_7"/>
    <property type="match status" value="1"/>
</dbReference>
<dbReference type="PROSITE" id="PS00198">
    <property type="entry name" value="4FE4S_FER_1"/>
    <property type="match status" value="3"/>
</dbReference>
<keyword evidence="5" id="KW-0274">FAD</keyword>
<evidence type="ECO:0000256" key="6">
    <source>
        <dbReference type="ARBA" id="ARBA00023002"/>
    </source>
</evidence>
<dbReference type="SUPFAM" id="SSF54862">
    <property type="entry name" value="4Fe-4S ferredoxins"/>
    <property type="match status" value="2"/>
</dbReference>
<dbReference type="PANTHER" id="PTHR43498">
    <property type="entry name" value="FERREDOXIN:COB-COM HETERODISULFIDE REDUCTASE SUBUNIT A"/>
    <property type="match status" value="1"/>
</dbReference>
<keyword evidence="6" id="KW-0560">Oxidoreductase</keyword>
<keyword evidence="3" id="KW-0004">4Fe-4S</keyword>
<dbReference type="GO" id="GO:0016491">
    <property type="term" value="F:oxidoreductase activity"/>
    <property type="evidence" value="ECO:0007669"/>
    <property type="project" value="UniProtKB-KW"/>
</dbReference>
<evidence type="ECO:0000259" key="9">
    <source>
        <dbReference type="PROSITE" id="PS51379"/>
    </source>
</evidence>
<dbReference type="GO" id="GO:0051539">
    <property type="term" value="F:4 iron, 4 sulfur cluster binding"/>
    <property type="evidence" value="ECO:0007669"/>
    <property type="project" value="UniProtKB-KW"/>
</dbReference>
<keyword evidence="8" id="KW-0411">Iron-sulfur</keyword>
<accession>A0A0S7WU74</accession>
<keyword evidence="7" id="KW-0408">Iron</keyword>
<keyword evidence="4" id="KW-0479">Metal-binding</keyword>
<evidence type="ECO:0000256" key="2">
    <source>
        <dbReference type="ARBA" id="ARBA00006561"/>
    </source>
</evidence>
<evidence type="ECO:0000256" key="8">
    <source>
        <dbReference type="ARBA" id="ARBA00023014"/>
    </source>
</evidence>